<dbReference type="InterPro" id="IPR011876">
    <property type="entry name" value="IsopentenylPP_isomerase_typ1"/>
</dbReference>
<dbReference type="AlphaFoldDB" id="A0A0A2G972"/>
<keyword evidence="9 13" id="KW-0413">Isomerase</keyword>
<dbReference type="Pfam" id="PF00293">
    <property type="entry name" value="NUDIX"/>
    <property type="match status" value="1"/>
</dbReference>
<evidence type="ECO:0000256" key="2">
    <source>
        <dbReference type="ARBA" id="ARBA00007579"/>
    </source>
</evidence>
<comment type="similarity">
    <text evidence="2">Belongs to the IPP isomerase type 1 family.</text>
</comment>
<accession>A0A0A2G972</accession>
<dbReference type="EC" id="5.3.3.2" evidence="3 10"/>
<dbReference type="NCBIfam" id="TIGR02150">
    <property type="entry name" value="IPP_isom_1"/>
    <property type="match status" value="1"/>
</dbReference>
<dbReference type="PANTHER" id="PTHR10885:SF0">
    <property type="entry name" value="ISOPENTENYL-DIPHOSPHATE DELTA-ISOMERASE"/>
    <property type="match status" value="1"/>
</dbReference>
<dbReference type="OrthoDB" id="9809458at2"/>
<keyword evidence="8" id="KW-0414">Isoprene biosynthesis</keyword>
<keyword evidence="5" id="KW-0479">Metal-binding</keyword>
<dbReference type="PROSITE" id="PS51462">
    <property type="entry name" value="NUDIX"/>
    <property type="match status" value="1"/>
</dbReference>
<dbReference type="RefSeq" id="WP_025843235.1">
    <property type="nucleotide sequence ID" value="NZ_JQZW01000019.1"/>
</dbReference>
<dbReference type="InterPro" id="IPR056375">
    <property type="entry name" value="Idi_bact"/>
</dbReference>
<dbReference type="UniPathway" id="UPA00059">
    <property type="reaction ID" value="UER00104"/>
</dbReference>
<protein>
    <recommendedName>
        <fullName evidence="3 10">Isopentenyl-diphosphate delta-isomerase</fullName>
        <ecNumber evidence="3 10">5.3.3.2</ecNumber>
    </recommendedName>
</protein>
<dbReference type="GO" id="GO:0046872">
    <property type="term" value="F:metal ion binding"/>
    <property type="evidence" value="ECO:0007669"/>
    <property type="project" value="UniProtKB-KW"/>
</dbReference>
<dbReference type="STRING" id="266762.HQ36_08230"/>
<dbReference type="EMBL" id="JQZW01000019">
    <property type="protein sequence ID" value="KGN97024.1"/>
    <property type="molecule type" value="Genomic_DNA"/>
</dbReference>
<evidence type="ECO:0000313" key="14">
    <source>
        <dbReference type="Proteomes" id="UP000030134"/>
    </source>
</evidence>
<dbReference type="Proteomes" id="UP000030134">
    <property type="component" value="Unassembled WGS sequence"/>
</dbReference>
<evidence type="ECO:0000256" key="3">
    <source>
        <dbReference type="ARBA" id="ARBA00012057"/>
    </source>
</evidence>
<evidence type="ECO:0000256" key="5">
    <source>
        <dbReference type="ARBA" id="ARBA00022723"/>
    </source>
</evidence>
<evidence type="ECO:0000256" key="1">
    <source>
        <dbReference type="ARBA" id="ARBA00004826"/>
    </source>
</evidence>
<dbReference type="HAMAP" id="MF_00202">
    <property type="entry name" value="Idi"/>
    <property type="match status" value="1"/>
</dbReference>
<sequence>MTSNSVKNRVVLVDINDNPLGTMEKMEAHRKGAMHRAVSVLVFNTQGEWLLHQRAKEKYHAGGLWTNACCTHPFEGEAYEEAACRRMREEMGMEISPAHLICLFDFTYKVSLNNNLIEHEYDRVFFYITDAYPRPNQQEVMDWKYLSHTALDKEIILDSESFTPWFKIIYQKALPHLHELLFLNSGDKINQ</sequence>
<proteinExistence type="inferred from homology"/>
<dbReference type="eggNOG" id="COG1443">
    <property type="taxonomic scope" value="Bacteria"/>
</dbReference>
<evidence type="ECO:0000256" key="9">
    <source>
        <dbReference type="ARBA" id="ARBA00023235"/>
    </source>
</evidence>
<keyword evidence="7" id="KW-0464">Manganese</keyword>
<feature type="active site" evidence="11">
    <location>
        <position position="120"/>
    </location>
</feature>
<evidence type="ECO:0000259" key="12">
    <source>
        <dbReference type="PROSITE" id="PS51462"/>
    </source>
</evidence>
<dbReference type="PIRSF" id="PIRSF018427">
    <property type="entry name" value="Isopntndiph_ism"/>
    <property type="match status" value="1"/>
</dbReference>
<dbReference type="CDD" id="cd02885">
    <property type="entry name" value="NUDIX_IPP_Isomerase"/>
    <property type="match status" value="1"/>
</dbReference>
<comment type="pathway">
    <text evidence="1">Isoprenoid biosynthesis; dimethylallyl diphosphate biosynthesis; dimethylallyl diphosphate from isopentenyl diphosphate: step 1/1.</text>
</comment>
<name>A0A0A2G972_9PORP</name>
<organism evidence="13 14">
    <name type="scientific">Porphyromonas gingivicanis</name>
    <dbReference type="NCBI Taxonomy" id="266762"/>
    <lineage>
        <taxon>Bacteria</taxon>
        <taxon>Pseudomonadati</taxon>
        <taxon>Bacteroidota</taxon>
        <taxon>Bacteroidia</taxon>
        <taxon>Bacteroidales</taxon>
        <taxon>Porphyromonadaceae</taxon>
        <taxon>Porphyromonas</taxon>
    </lineage>
</organism>
<dbReference type="GO" id="GO:0050992">
    <property type="term" value="P:dimethylallyl diphosphate biosynthetic process"/>
    <property type="evidence" value="ECO:0007669"/>
    <property type="project" value="UniProtKB-UniPathway"/>
</dbReference>
<keyword evidence="4" id="KW-0963">Cytoplasm</keyword>
<evidence type="ECO:0000256" key="11">
    <source>
        <dbReference type="PIRSR" id="PIRSR018427-1"/>
    </source>
</evidence>
<dbReference type="GO" id="GO:0005737">
    <property type="term" value="C:cytoplasm"/>
    <property type="evidence" value="ECO:0007669"/>
    <property type="project" value="TreeGrafter"/>
</dbReference>
<dbReference type="NCBIfam" id="NF002995">
    <property type="entry name" value="PRK03759.1"/>
    <property type="match status" value="1"/>
</dbReference>
<evidence type="ECO:0000313" key="13">
    <source>
        <dbReference type="EMBL" id="KGN97024.1"/>
    </source>
</evidence>
<evidence type="ECO:0000256" key="4">
    <source>
        <dbReference type="ARBA" id="ARBA00022490"/>
    </source>
</evidence>
<feature type="domain" description="Nudix hydrolase" evidence="12">
    <location>
        <begin position="33"/>
        <end position="168"/>
    </location>
</feature>
<dbReference type="InterPro" id="IPR015797">
    <property type="entry name" value="NUDIX_hydrolase-like_dom_sf"/>
</dbReference>
<dbReference type="Gene3D" id="3.90.79.10">
    <property type="entry name" value="Nucleoside Triphosphate Pyrophosphohydrolase"/>
    <property type="match status" value="1"/>
</dbReference>
<dbReference type="InterPro" id="IPR000086">
    <property type="entry name" value="NUDIX_hydrolase_dom"/>
</dbReference>
<evidence type="ECO:0000256" key="8">
    <source>
        <dbReference type="ARBA" id="ARBA00023229"/>
    </source>
</evidence>
<dbReference type="GO" id="GO:0004452">
    <property type="term" value="F:isopentenyl-diphosphate delta-isomerase activity"/>
    <property type="evidence" value="ECO:0007669"/>
    <property type="project" value="UniProtKB-UniRule"/>
</dbReference>
<evidence type="ECO:0000256" key="6">
    <source>
        <dbReference type="ARBA" id="ARBA00022842"/>
    </source>
</evidence>
<dbReference type="PANTHER" id="PTHR10885">
    <property type="entry name" value="ISOPENTENYL-DIPHOSPHATE DELTA-ISOMERASE"/>
    <property type="match status" value="1"/>
</dbReference>
<keyword evidence="6" id="KW-0460">Magnesium</keyword>
<dbReference type="GO" id="GO:0009240">
    <property type="term" value="P:isopentenyl diphosphate biosynthetic process"/>
    <property type="evidence" value="ECO:0007669"/>
    <property type="project" value="TreeGrafter"/>
</dbReference>
<comment type="caution">
    <text evidence="13">The sequence shown here is derived from an EMBL/GenBank/DDBJ whole genome shotgun (WGS) entry which is preliminary data.</text>
</comment>
<evidence type="ECO:0000256" key="7">
    <source>
        <dbReference type="ARBA" id="ARBA00023211"/>
    </source>
</evidence>
<dbReference type="SUPFAM" id="SSF55811">
    <property type="entry name" value="Nudix"/>
    <property type="match status" value="1"/>
</dbReference>
<feature type="active site" evidence="11">
    <location>
        <position position="70"/>
    </location>
</feature>
<reference evidence="13 14" key="1">
    <citation type="submission" date="2014-08" db="EMBL/GenBank/DDBJ databases">
        <title>Porphyromonas gingivicanis strain:COT-022_OH1391 Genome sequencing.</title>
        <authorList>
            <person name="Wallis C."/>
            <person name="Deusch O."/>
            <person name="O'Flynn C."/>
            <person name="Davis I."/>
            <person name="Jospin G."/>
            <person name="Darling A.E."/>
            <person name="Coil D.A."/>
            <person name="Alexiev A."/>
            <person name="Horsfall A."/>
            <person name="Kirkwood N."/>
            <person name="Harris S."/>
            <person name="Eisen J.A."/>
        </authorList>
    </citation>
    <scope>NUCLEOTIDE SEQUENCE [LARGE SCALE GENOMIC DNA]</scope>
    <source>
        <strain evidence="14">COT-022 OH1391</strain>
    </source>
</reference>
<evidence type="ECO:0000256" key="10">
    <source>
        <dbReference type="NCBIfam" id="TIGR02150"/>
    </source>
</evidence>
<gene>
    <name evidence="13" type="ORF">HQ36_08230</name>
</gene>
<keyword evidence="14" id="KW-1185">Reference proteome</keyword>